<evidence type="ECO:0000256" key="16">
    <source>
        <dbReference type="ARBA" id="ARBA00047899"/>
    </source>
</evidence>
<keyword evidence="12 18" id="KW-0067">ATP-binding</keyword>
<feature type="binding site" evidence="18">
    <location>
        <position position="619"/>
    </location>
    <ligand>
        <name>ATP</name>
        <dbReference type="ChEBI" id="CHEBI:30616"/>
    </ligand>
</feature>
<protein>
    <recommendedName>
        <fullName evidence="2">non-specific serine/threonine protein kinase</fullName>
        <ecNumber evidence="2">2.7.11.1</ecNumber>
    </recommendedName>
</protein>
<dbReference type="Proteomes" id="UP000032141">
    <property type="component" value="Chromosome C3"/>
</dbReference>
<dbReference type="eggNOG" id="ENOG502QQCZ">
    <property type="taxonomic scope" value="Eukaryota"/>
</dbReference>
<keyword evidence="10 18" id="KW-0547">Nucleotide-binding</keyword>
<dbReference type="InterPro" id="IPR008271">
    <property type="entry name" value="Ser/Thr_kinase_AS"/>
</dbReference>
<evidence type="ECO:0000259" key="21">
    <source>
        <dbReference type="PROSITE" id="PS50011"/>
    </source>
</evidence>
<dbReference type="FunFam" id="3.80.10.10:FF:000129">
    <property type="entry name" value="Leucine-rich repeat receptor-like kinase"/>
    <property type="match status" value="1"/>
</dbReference>
<dbReference type="GO" id="GO:0016020">
    <property type="term" value="C:membrane"/>
    <property type="evidence" value="ECO:0007669"/>
    <property type="project" value="UniProtKB-SubCell"/>
</dbReference>
<dbReference type="PROSITE" id="PS00108">
    <property type="entry name" value="PROTEIN_KINASE_ST"/>
    <property type="match status" value="1"/>
</dbReference>
<evidence type="ECO:0000256" key="8">
    <source>
        <dbReference type="ARBA" id="ARBA00022729"/>
    </source>
</evidence>
<evidence type="ECO:0000256" key="7">
    <source>
        <dbReference type="ARBA" id="ARBA00022692"/>
    </source>
</evidence>
<dbReference type="GO" id="GO:0004674">
    <property type="term" value="F:protein serine/threonine kinase activity"/>
    <property type="evidence" value="ECO:0007669"/>
    <property type="project" value="UniProtKB-KW"/>
</dbReference>
<evidence type="ECO:0000256" key="15">
    <source>
        <dbReference type="ARBA" id="ARBA00023170"/>
    </source>
</evidence>
<evidence type="ECO:0000256" key="13">
    <source>
        <dbReference type="ARBA" id="ARBA00022989"/>
    </source>
</evidence>
<dbReference type="GO" id="GO:0005524">
    <property type="term" value="F:ATP binding"/>
    <property type="evidence" value="ECO:0007669"/>
    <property type="project" value="UniProtKB-UniRule"/>
</dbReference>
<evidence type="ECO:0000256" key="2">
    <source>
        <dbReference type="ARBA" id="ARBA00012513"/>
    </source>
</evidence>
<evidence type="ECO:0000256" key="10">
    <source>
        <dbReference type="ARBA" id="ARBA00022741"/>
    </source>
</evidence>
<keyword evidence="11" id="KW-0418">Kinase</keyword>
<proteinExistence type="predicted"/>
<comment type="subcellular location">
    <subcellularLocation>
        <location evidence="1">Membrane</location>
        <topology evidence="1">Single-pass membrane protein</topology>
    </subcellularLocation>
</comment>
<evidence type="ECO:0000256" key="19">
    <source>
        <dbReference type="SAM" id="Phobius"/>
    </source>
</evidence>
<keyword evidence="5" id="KW-0433">Leucine-rich repeat</keyword>
<dbReference type="InterPro" id="IPR024788">
    <property type="entry name" value="Malectin-like_Carb-bd_dom"/>
</dbReference>
<feature type="domain" description="Protein kinase" evidence="21">
    <location>
        <begin position="591"/>
        <end position="864"/>
    </location>
</feature>
<dbReference type="PROSITE" id="PS00107">
    <property type="entry name" value="PROTEIN_KINASE_ATP"/>
    <property type="match status" value="1"/>
</dbReference>
<dbReference type="InterPro" id="IPR001245">
    <property type="entry name" value="Ser-Thr/Tyr_kinase_cat_dom"/>
</dbReference>
<reference evidence="22 23" key="1">
    <citation type="journal article" date="2014" name="Genome Biol.">
        <title>Transcriptome and methylome profiling reveals relics of genome dominance in the mesopolyploid Brassica oleracea.</title>
        <authorList>
            <person name="Parkin I.A."/>
            <person name="Koh C."/>
            <person name="Tang H."/>
            <person name="Robinson S.J."/>
            <person name="Kagale S."/>
            <person name="Clarke W.E."/>
            <person name="Town C.D."/>
            <person name="Nixon J."/>
            <person name="Krishnakumar V."/>
            <person name="Bidwell S.L."/>
            <person name="Denoeud F."/>
            <person name="Belcram H."/>
            <person name="Links M.G."/>
            <person name="Just J."/>
            <person name="Clarke C."/>
            <person name="Bender T."/>
            <person name="Huebert T."/>
            <person name="Mason A.S."/>
            <person name="Pires J.C."/>
            <person name="Barker G."/>
            <person name="Moore J."/>
            <person name="Walley P.G."/>
            <person name="Manoli S."/>
            <person name="Batley J."/>
            <person name="Edwards D."/>
            <person name="Nelson M.N."/>
            <person name="Wang X."/>
            <person name="Paterson A.H."/>
            <person name="King G."/>
            <person name="Bancroft I."/>
            <person name="Chalhoub B."/>
            <person name="Sharpe A.G."/>
        </authorList>
    </citation>
    <scope>NUCLEOTIDE SEQUENCE</scope>
    <source>
        <strain evidence="22 23">cv. TO1000</strain>
    </source>
</reference>
<keyword evidence="14 19" id="KW-0472">Membrane</keyword>
<dbReference type="PROSITE" id="PS50011">
    <property type="entry name" value="PROTEIN_KINASE_DOM"/>
    <property type="match status" value="1"/>
</dbReference>
<organism evidence="22 23">
    <name type="scientific">Brassica oleracea var. oleracea</name>
    <dbReference type="NCBI Taxonomy" id="109376"/>
    <lineage>
        <taxon>Eukaryota</taxon>
        <taxon>Viridiplantae</taxon>
        <taxon>Streptophyta</taxon>
        <taxon>Embryophyta</taxon>
        <taxon>Tracheophyta</taxon>
        <taxon>Spermatophyta</taxon>
        <taxon>Magnoliopsida</taxon>
        <taxon>eudicotyledons</taxon>
        <taxon>Gunneridae</taxon>
        <taxon>Pentapetalae</taxon>
        <taxon>rosids</taxon>
        <taxon>malvids</taxon>
        <taxon>Brassicales</taxon>
        <taxon>Brassicaceae</taxon>
        <taxon>Brassiceae</taxon>
        <taxon>Brassica</taxon>
    </lineage>
</organism>
<dbReference type="Gene3D" id="1.10.510.10">
    <property type="entry name" value="Transferase(Phosphotransferase) domain 1"/>
    <property type="match status" value="1"/>
</dbReference>
<dbReference type="AlphaFoldDB" id="A0A0D3B2K5"/>
<keyword evidence="9" id="KW-0677">Repeat</keyword>
<comment type="catalytic activity">
    <reaction evidence="17">
        <text>L-seryl-[protein] + ATP = O-phospho-L-seryl-[protein] + ADP + H(+)</text>
        <dbReference type="Rhea" id="RHEA:17989"/>
        <dbReference type="Rhea" id="RHEA-COMP:9863"/>
        <dbReference type="Rhea" id="RHEA-COMP:11604"/>
        <dbReference type="ChEBI" id="CHEBI:15378"/>
        <dbReference type="ChEBI" id="CHEBI:29999"/>
        <dbReference type="ChEBI" id="CHEBI:30616"/>
        <dbReference type="ChEBI" id="CHEBI:83421"/>
        <dbReference type="ChEBI" id="CHEBI:456216"/>
        <dbReference type="EC" id="2.7.11.1"/>
    </reaction>
</comment>
<dbReference type="Gene3D" id="3.30.200.20">
    <property type="entry name" value="Phosphorylase Kinase, domain 1"/>
    <property type="match status" value="1"/>
</dbReference>
<keyword evidence="8 20" id="KW-0732">Signal</keyword>
<keyword evidence="23" id="KW-1185">Reference proteome</keyword>
<evidence type="ECO:0000256" key="4">
    <source>
        <dbReference type="ARBA" id="ARBA00022553"/>
    </source>
</evidence>
<evidence type="ECO:0000256" key="1">
    <source>
        <dbReference type="ARBA" id="ARBA00004167"/>
    </source>
</evidence>
<dbReference type="InterPro" id="IPR011009">
    <property type="entry name" value="Kinase-like_dom_sf"/>
</dbReference>
<evidence type="ECO:0000256" key="17">
    <source>
        <dbReference type="ARBA" id="ARBA00048679"/>
    </source>
</evidence>
<dbReference type="CDD" id="cd14066">
    <property type="entry name" value="STKc_IRAK"/>
    <property type="match status" value="1"/>
</dbReference>
<evidence type="ECO:0000313" key="23">
    <source>
        <dbReference type="Proteomes" id="UP000032141"/>
    </source>
</evidence>
<dbReference type="SUPFAM" id="SSF52058">
    <property type="entry name" value="L domain-like"/>
    <property type="match status" value="1"/>
</dbReference>
<dbReference type="Pfam" id="PF07714">
    <property type="entry name" value="PK_Tyr_Ser-Thr"/>
    <property type="match status" value="1"/>
</dbReference>
<dbReference type="Pfam" id="PF12819">
    <property type="entry name" value="Malectin_like"/>
    <property type="match status" value="1"/>
</dbReference>
<dbReference type="Pfam" id="PF00560">
    <property type="entry name" value="LRR_1"/>
    <property type="match status" value="1"/>
</dbReference>
<evidence type="ECO:0000256" key="20">
    <source>
        <dbReference type="SAM" id="SignalP"/>
    </source>
</evidence>
<feature type="transmembrane region" description="Helical" evidence="19">
    <location>
        <begin position="514"/>
        <end position="540"/>
    </location>
</feature>
<dbReference type="Gramene" id="Bo3g017850.1">
    <property type="protein sequence ID" value="Bo3g017850.1"/>
    <property type="gene ID" value="Bo3g017850"/>
</dbReference>
<evidence type="ECO:0000256" key="18">
    <source>
        <dbReference type="PROSITE-ProRule" id="PRU10141"/>
    </source>
</evidence>
<dbReference type="SMART" id="SM00220">
    <property type="entry name" value="S_TKc"/>
    <property type="match status" value="1"/>
</dbReference>
<keyword evidence="15" id="KW-0675">Receptor</keyword>
<evidence type="ECO:0000256" key="5">
    <source>
        <dbReference type="ARBA" id="ARBA00022614"/>
    </source>
</evidence>
<sequence>MEISLALLLVLVAISDIIHLVQAQSQPGFISLDCGLPANEPSPYSESKTGLRFSSDSKFIQTGEIGRIQTNLENPLKPYTTLRYFPEGTRNCYNLPVDKGRKYLIKAWFRYGNYDGHDIKPMFDLYIGPNLWATVDMQNLDGNSTSEEILHVPSSDSLQICLVKNEGTTPFISSLELRPLGNNSYITQFGSLKLVSRGYYTTSKNYIRYPDDAYDRLWSRLSPSSSLTYISTTSDVSDGGNYNIPKAVGQKAAIPTNASLSLLIQWTPESSNDQYYVYLHLAEIQDLQANETREFSVFLDGNRLSDPIIPKKFEITSMQSLNPRTCGGEECSLKLTRTQRSTLPPLLNAFEIYRVIQFMQPETNETEVVALKSIQDTYKLIRINWQGDPCVPQHLMWDNLTCSNTTISRPPRVTSLNLSSIGLTGTIAAAIQNLTQLEKLDLSNNNLTGEVPKFLGNITPLLFMIARFHRNLSGNDLNGSIPQSLQSKGIELLLHGNPRLCQTKSCTKPQSKDFPVVIVATAASVIILIAVLVLVFVLVFRKKNQYTAMQALQMPPNMPAVVNIENANSHEPLNEIKRRMFTYSEVIKMTNNFQNSLGKGGFGMVYHGFVNGSKQVAVKVLSQSSTQGYKEFKAEVDLLLRVHHTNLVTLVGYSYEGDHLALIYEFLTNGDLKQHLTGKRSRPIINWSSRLGIALEAALGLEYLHMGCTPPMVHRDVKTANILLDDNFKAKLADFGLSRSFQSGIGYQDSTAIAGTPGYLDPEYNHLGRLGEKSDVYSFGIVLLEMITNQPVISQTSENSHITKWVSSKLICGDIIEIMDPNLRKDYDSNSAWRAVELAMSCANPSYSKRPSMSQVINELKECIMCENSRLSNNQGLESRAINIGLDSSVVPKAR</sequence>
<dbReference type="FunFam" id="1.10.510.10:FF:000146">
    <property type="entry name" value="LRR receptor-like serine/threonine-protein kinase IOS1"/>
    <property type="match status" value="1"/>
</dbReference>
<evidence type="ECO:0000256" key="14">
    <source>
        <dbReference type="ARBA" id="ARBA00023136"/>
    </source>
</evidence>
<evidence type="ECO:0000256" key="9">
    <source>
        <dbReference type="ARBA" id="ARBA00022737"/>
    </source>
</evidence>
<dbReference type="EnsemblPlants" id="Bo3g017850.1">
    <property type="protein sequence ID" value="Bo3g017850.1"/>
    <property type="gene ID" value="Bo3g017850"/>
</dbReference>
<dbReference type="OMA" id="NSWEAVN"/>
<dbReference type="HOGENOM" id="CLU_000288_41_1_1"/>
<dbReference type="FunFam" id="3.30.200.20:FF:000394">
    <property type="entry name" value="Leucine-rich repeat receptor-like protein kinase"/>
    <property type="match status" value="1"/>
</dbReference>
<dbReference type="InterPro" id="IPR032675">
    <property type="entry name" value="LRR_dom_sf"/>
</dbReference>
<accession>A0A0D3B2K5</accession>
<feature type="chain" id="PRO_5002257242" description="non-specific serine/threonine protein kinase" evidence="20">
    <location>
        <begin position="24"/>
        <end position="895"/>
    </location>
</feature>
<dbReference type="InterPro" id="IPR017441">
    <property type="entry name" value="Protein_kinase_ATP_BS"/>
</dbReference>
<reference evidence="22" key="2">
    <citation type="submission" date="2015-03" db="UniProtKB">
        <authorList>
            <consortium name="EnsemblPlants"/>
        </authorList>
    </citation>
    <scope>IDENTIFICATION</scope>
</reference>
<feature type="signal peptide" evidence="20">
    <location>
        <begin position="1"/>
        <end position="23"/>
    </location>
</feature>
<evidence type="ECO:0000256" key="3">
    <source>
        <dbReference type="ARBA" id="ARBA00022527"/>
    </source>
</evidence>
<dbReference type="EC" id="2.7.11.1" evidence="2"/>
<keyword evidence="4" id="KW-0597">Phosphoprotein</keyword>
<evidence type="ECO:0000256" key="11">
    <source>
        <dbReference type="ARBA" id="ARBA00022777"/>
    </source>
</evidence>
<keyword evidence="13 19" id="KW-1133">Transmembrane helix</keyword>
<keyword evidence="3" id="KW-0723">Serine/threonine-protein kinase</keyword>
<keyword evidence="6" id="KW-0808">Transferase</keyword>
<dbReference type="PANTHER" id="PTHR45631:SF118">
    <property type="entry name" value="PROTEIN KINASE DOMAIN-CONTAINING PROTEIN"/>
    <property type="match status" value="1"/>
</dbReference>
<dbReference type="InterPro" id="IPR000719">
    <property type="entry name" value="Prot_kinase_dom"/>
</dbReference>
<evidence type="ECO:0000256" key="12">
    <source>
        <dbReference type="ARBA" id="ARBA00022840"/>
    </source>
</evidence>
<evidence type="ECO:0000313" key="22">
    <source>
        <dbReference type="EnsemblPlants" id="Bo3g017850.1"/>
    </source>
</evidence>
<comment type="catalytic activity">
    <reaction evidence="16">
        <text>L-threonyl-[protein] + ATP = O-phospho-L-threonyl-[protein] + ADP + H(+)</text>
        <dbReference type="Rhea" id="RHEA:46608"/>
        <dbReference type="Rhea" id="RHEA-COMP:11060"/>
        <dbReference type="Rhea" id="RHEA-COMP:11605"/>
        <dbReference type="ChEBI" id="CHEBI:15378"/>
        <dbReference type="ChEBI" id="CHEBI:30013"/>
        <dbReference type="ChEBI" id="CHEBI:30616"/>
        <dbReference type="ChEBI" id="CHEBI:61977"/>
        <dbReference type="ChEBI" id="CHEBI:456216"/>
        <dbReference type="EC" id="2.7.11.1"/>
    </reaction>
</comment>
<evidence type="ECO:0000256" key="6">
    <source>
        <dbReference type="ARBA" id="ARBA00022679"/>
    </source>
</evidence>
<dbReference type="InterPro" id="IPR001611">
    <property type="entry name" value="Leu-rich_rpt"/>
</dbReference>
<name>A0A0D3B2K5_BRAOL</name>
<dbReference type="Gene3D" id="3.80.10.10">
    <property type="entry name" value="Ribonuclease Inhibitor"/>
    <property type="match status" value="1"/>
</dbReference>
<dbReference type="PANTHER" id="PTHR45631">
    <property type="entry name" value="OS07G0107800 PROTEIN-RELATED"/>
    <property type="match status" value="1"/>
</dbReference>
<keyword evidence="7 19" id="KW-0812">Transmembrane</keyword>
<dbReference type="SUPFAM" id="SSF56112">
    <property type="entry name" value="Protein kinase-like (PK-like)"/>
    <property type="match status" value="1"/>
</dbReference>